<accession>A0A1J1HFK1</accession>
<dbReference type="PRINTS" id="PR00180">
    <property type="entry name" value="CRETINALDHBP"/>
</dbReference>
<dbReference type="EMBL" id="CVRI01000002">
    <property type="protein sequence ID" value="CRK86627.1"/>
    <property type="molecule type" value="Genomic_DNA"/>
</dbReference>
<dbReference type="OrthoDB" id="6682367at2759"/>
<protein>
    <submittedName>
        <fullName evidence="2">CLUMA_CG000463, isoform A</fullName>
    </submittedName>
</protein>
<feature type="domain" description="CRAL-TRIO" evidence="1">
    <location>
        <begin position="90"/>
        <end position="255"/>
    </location>
</feature>
<dbReference type="GO" id="GO:1902936">
    <property type="term" value="F:phosphatidylinositol bisphosphate binding"/>
    <property type="evidence" value="ECO:0007669"/>
    <property type="project" value="TreeGrafter"/>
</dbReference>
<gene>
    <name evidence="2" type="ORF">CLUMA_CG000463</name>
</gene>
<dbReference type="PANTHER" id="PTHR10174:SF216">
    <property type="entry name" value="CRAL-TRIO DOMAIN-CONTAINING PROTEIN-RELATED"/>
    <property type="match status" value="1"/>
</dbReference>
<dbReference type="STRING" id="568069.A0A1J1HFK1"/>
<sequence>MPNIRKLSESLQQLAYDELNEKPERIQADIDALRSWLSQTTYLKSRDDDQFLVTFLRGCKYSLEKAKKKIEMFYVARTSTPEFFTNRDPTDKYLQEIINLGLIMPLPVDESKTDARIILTRLGGYDYNKYNFLSVMKVTYLMADWCLINSDVTIISGHINVVDLKGCGIGIMSQITPTLIKKLSSLLEPFPVRVKAIHLVHPPKGIETAFKILMSVCHEKLRSRIFMHENFDELHKVVDKKYLPKEYGGSNSSLPEIIVDWRQKILESRQWYLEDPNYRIESLNGTGATDYGTMFGAEGSFRSLNID</sequence>
<dbReference type="InterPro" id="IPR036273">
    <property type="entry name" value="CRAL/TRIO_N_dom_sf"/>
</dbReference>
<dbReference type="Proteomes" id="UP000183832">
    <property type="component" value="Unassembled WGS sequence"/>
</dbReference>
<dbReference type="GO" id="GO:0016020">
    <property type="term" value="C:membrane"/>
    <property type="evidence" value="ECO:0007669"/>
    <property type="project" value="TreeGrafter"/>
</dbReference>
<evidence type="ECO:0000313" key="3">
    <source>
        <dbReference type="Proteomes" id="UP000183832"/>
    </source>
</evidence>
<reference evidence="2 3" key="1">
    <citation type="submission" date="2015-04" db="EMBL/GenBank/DDBJ databases">
        <authorList>
            <person name="Syromyatnikov M.Y."/>
            <person name="Popov V.N."/>
        </authorList>
    </citation>
    <scope>NUCLEOTIDE SEQUENCE [LARGE SCALE GENOMIC DNA]</scope>
</reference>
<dbReference type="Gene3D" id="1.20.5.1200">
    <property type="entry name" value="Alpha-tocopherol transfer"/>
    <property type="match status" value="1"/>
</dbReference>
<organism evidence="2 3">
    <name type="scientific">Clunio marinus</name>
    <dbReference type="NCBI Taxonomy" id="568069"/>
    <lineage>
        <taxon>Eukaryota</taxon>
        <taxon>Metazoa</taxon>
        <taxon>Ecdysozoa</taxon>
        <taxon>Arthropoda</taxon>
        <taxon>Hexapoda</taxon>
        <taxon>Insecta</taxon>
        <taxon>Pterygota</taxon>
        <taxon>Neoptera</taxon>
        <taxon>Endopterygota</taxon>
        <taxon>Diptera</taxon>
        <taxon>Nematocera</taxon>
        <taxon>Chironomoidea</taxon>
        <taxon>Chironomidae</taxon>
        <taxon>Clunio</taxon>
    </lineage>
</organism>
<dbReference type="SMART" id="SM00516">
    <property type="entry name" value="SEC14"/>
    <property type="match status" value="1"/>
</dbReference>
<dbReference type="InterPro" id="IPR011074">
    <property type="entry name" value="CRAL/TRIO_N_dom"/>
</dbReference>
<dbReference type="SUPFAM" id="SSF46938">
    <property type="entry name" value="CRAL/TRIO N-terminal domain"/>
    <property type="match status" value="1"/>
</dbReference>
<name>A0A1J1HFK1_9DIPT</name>
<dbReference type="InterPro" id="IPR001251">
    <property type="entry name" value="CRAL-TRIO_dom"/>
</dbReference>
<dbReference type="PROSITE" id="PS50191">
    <property type="entry name" value="CRAL_TRIO"/>
    <property type="match status" value="1"/>
</dbReference>
<proteinExistence type="predicted"/>
<dbReference type="Pfam" id="PF00650">
    <property type="entry name" value="CRAL_TRIO"/>
    <property type="match status" value="1"/>
</dbReference>
<keyword evidence="3" id="KW-1185">Reference proteome</keyword>
<dbReference type="InterPro" id="IPR036865">
    <property type="entry name" value="CRAL-TRIO_dom_sf"/>
</dbReference>
<dbReference type="CDD" id="cd00170">
    <property type="entry name" value="SEC14"/>
    <property type="match status" value="1"/>
</dbReference>
<dbReference type="SUPFAM" id="SSF52087">
    <property type="entry name" value="CRAL/TRIO domain"/>
    <property type="match status" value="1"/>
</dbReference>
<evidence type="ECO:0000259" key="1">
    <source>
        <dbReference type="PROSITE" id="PS50191"/>
    </source>
</evidence>
<dbReference type="AlphaFoldDB" id="A0A1J1HFK1"/>
<dbReference type="Gene3D" id="1.10.8.20">
    <property type="entry name" value="N-terminal domain of phosphatidylinositol transfer protein sec14p"/>
    <property type="match status" value="1"/>
</dbReference>
<dbReference type="Gene3D" id="3.40.525.10">
    <property type="entry name" value="CRAL-TRIO lipid binding domain"/>
    <property type="match status" value="1"/>
</dbReference>
<evidence type="ECO:0000313" key="2">
    <source>
        <dbReference type="EMBL" id="CRK86627.1"/>
    </source>
</evidence>
<dbReference type="PANTHER" id="PTHR10174">
    <property type="entry name" value="ALPHA-TOCOPHEROL TRANSFER PROTEIN-RELATED"/>
    <property type="match status" value="1"/>
</dbReference>
<dbReference type="SMART" id="SM01100">
    <property type="entry name" value="CRAL_TRIO_N"/>
    <property type="match status" value="1"/>
</dbReference>